<dbReference type="Proteomes" id="UP000018234">
    <property type="component" value="Unassembled WGS sequence"/>
</dbReference>
<reference evidence="1 2" key="1">
    <citation type="submission" date="2013-08" db="EMBL/GenBank/DDBJ databases">
        <title>Flavobacterium saliperosum type strain genome sequencing.</title>
        <authorList>
            <person name="Lee K."/>
            <person name="Yi H."/>
            <person name="Park S."/>
            <person name="Chun J."/>
        </authorList>
    </citation>
    <scope>NUCLEOTIDE SEQUENCE [LARGE SCALE GENOMIC DNA]</scope>
    <source>
        <strain evidence="1 2">S13</strain>
    </source>
</reference>
<comment type="caution">
    <text evidence="1">The sequence shown here is derived from an EMBL/GenBank/DDBJ whole genome shotgun (WGS) entry which is preliminary data.</text>
</comment>
<keyword evidence="2" id="KW-1185">Reference proteome</keyword>
<proteinExistence type="predicted"/>
<protein>
    <submittedName>
        <fullName evidence="1">Uncharacterized protein</fullName>
    </submittedName>
</protein>
<evidence type="ECO:0000313" key="2">
    <source>
        <dbReference type="Proteomes" id="UP000018234"/>
    </source>
</evidence>
<dbReference type="EMBL" id="AVFO01000004">
    <property type="protein sequence ID" value="ESU27563.1"/>
    <property type="molecule type" value="Genomic_DNA"/>
</dbReference>
<evidence type="ECO:0000313" key="1">
    <source>
        <dbReference type="EMBL" id="ESU27563.1"/>
    </source>
</evidence>
<accession>A0ABP2ZYJ5</accession>
<organism evidence="1 2">
    <name type="scientific">Flavobacterium saliperosum S13</name>
    <dbReference type="NCBI Taxonomy" id="1341155"/>
    <lineage>
        <taxon>Bacteria</taxon>
        <taxon>Pseudomonadati</taxon>
        <taxon>Bacteroidota</taxon>
        <taxon>Flavobacteriia</taxon>
        <taxon>Flavobacteriales</taxon>
        <taxon>Flavobacteriaceae</taxon>
        <taxon>Flavobacterium</taxon>
    </lineage>
</organism>
<gene>
    <name evidence="1" type="ORF">FSS13T_08270</name>
</gene>
<sequence>MIVFIIVYFNLTNIRLMFDYFQLPCQNNIFSEKEVVSSN</sequence>
<name>A0ABP2ZYJ5_9FLAO</name>